<name>E7FRY8_9LACO</name>
<accession>E7FRY8</accession>
<protein>
    <submittedName>
        <fullName evidence="2">Uncharacterized protein</fullName>
    </submittedName>
</protein>
<proteinExistence type="predicted"/>
<dbReference type="EMBL" id="ACGS02000044">
    <property type="protein sequence ID" value="EFZ34270.1"/>
    <property type="molecule type" value="Genomic_DNA"/>
</dbReference>
<sequence>MKDKFWFGRVGLKTCLANVLGCLKTVRTLVFARIIPSLRYFGNASVFVVILLKILMVVLTNGGAG</sequence>
<reference evidence="2 3" key="1">
    <citation type="submission" date="2011-01" db="EMBL/GenBank/DDBJ databases">
        <authorList>
            <person name="Muzny D."/>
            <person name="Qin X."/>
            <person name="Buhay C."/>
            <person name="Dugan-Rocha S."/>
            <person name="Ding Y."/>
            <person name="Chen G."/>
            <person name="Hawes A."/>
            <person name="Holder M."/>
            <person name="Jhangiani S."/>
            <person name="Johnson A."/>
            <person name="Khan Z."/>
            <person name="Li Z."/>
            <person name="Liu W."/>
            <person name="Liu X."/>
            <person name="Perez L."/>
            <person name="Shen H."/>
            <person name="Wang Q."/>
            <person name="Watt J."/>
            <person name="Xi L."/>
            <person name="Xin Y."/>
            <person name="Zhou J."/>
            <person name="Deng J."/>
            <person name="Jiang H."/>
            <person name="Liu Y."/>
            <person name="Qu J."/>
            <person name="Song X.-Z."/>
            <person name="Zhang L."/>
            <person name="Villasana D."/>
            <person name="Johnson A."/>
            <person name="Liu J."/>
            <person name="Liyanage D."/>
            <person name="Lorensuhewa L."/>
            <person name="Robinson T."/>
            <person name="Song A."/>
            <person name="Song B.-B."/>
            <person name="Dinh H."/>
            <person name="Thornton R."/>
            <person name="Coyle M."/>
            <person name="Francisco L."/>
            <person name="Jackson L."/>
            <person name="Javaid M."/>
            <person name="Korchina V."/>
            <person name="Kovar C."/>
            <person name="Mata R."/>
            <person name="Mathew T."/>
            <person name="Ngo R."/>
            <person name="Nguyen L."/>
            <person name="Nguyen N."/>
            <person name="Okwuonu G."/>
            <person name="Ongeri F."/>
            <person name="Pham C."/>
            <person name="Simmons D."/>
            <person name="Wilczek-Boney K."/>
            <person name="Hale W."/>
            <person name="Jakkamsetti A."/>
            <person name="Pham P."/>
            <person name="Ruth R."/>
            <person name="San Lucas F."/>
            <person name="Warren J."/>
            <person name="Zhang J."/>
            <person name="Zhao Z."/>
            <person name="Zhou C."/>
            <person name="Zhu D."/>
            <person name="Lee S."/>
            <person name="Bess C."/>
            <person name="Blankenburg K."/>
            <person name="Forbes L."/>
            <person name="Fu Q."/>
            <person name="Gubbala S."/>
            <person name="Hirani K."/>
            <person name="Jayaseelan J.C."/>
            <person name="Lara F."/>
            <person name="Munidasa M."/>
            <person name="Palculict T."/>
            <person name="Patil S."/>
            <person name="Pu L.-L."/>
            <person name="Saada N."/>
            <person name="Tang L."/>
            <person name="Weissenberger G."/>
            <person name="Zhu Y."/>
            <person name="Hemphill L."/>
            <person name="Shang Y."/>
            <person name="Youmans B."/>
            <person name="Ayvaz T."/>
            <person name="Ross M."/>
            <person name="Santibanez J."/>
            <person name="Aqrawi P."/>
            <person name="Gross S."/>
            <person name="Joshi V."/>
            <person name="Fowler G."/>
            <person name="Nazareth L."/>
            <person name="Reid J."/>
            <person name="Worley K."/>
            <person name="Petrosino J."/>
            <person name="Highlander S."/>
            <person name="Gibbs R."/>
        </authorList>
    </citation>
    <scope>NUCLEOTIDE SEQUENCE [LARGE SCALE GENOMIC DNA]</scope>
    <source>
        <strain evidence="2 3">ATCC 25644</strain>
    </source>
</reference>
<evidence type="ECO:0000256" key="1">
    <source>
        <dbReference type="SAM" id="Phobius"/>
    </source>
</evidence>
<evidence type="ECO:0000313" key="3">
    <source>
        <dbReference type="Proteomes" id="UP000004099"/>
    </source>
</evidence>
<dbReference type="AlphaFoldDB" id="E7FRY8"/>
<keyword evidence="1" id="KW-0812">Transmembrane</keyword>
<gene>
    <name evidence="2" type="ORF">HMPREF0542_11665</name>
</gene>
<dbReference type="Proteomes" id="UP000004099">
    <property type="component" value="Unassembled WGS sequence"/>
</dbReference>
<feature type="transmembrane region" description="Helical" evidence="1">
    <location>
        <begin position="38"/>
        <end position="59"/>
    </location>
</feature>
<comment type="caution">
    <text evidence="2">The sequence shown here is derived from an EMBL/GenBank/DDBJ whole genome shotgun (WGS) entry which is preliminary data.</text>
</comment>
<dbReference type="PATRIC" id="fig|525362.12.peg.1171"/>
<evidence type="ECO:0000313" key="2">
    <source>
        <dbReference type="EMBL" id="EFZ34270.1"/>
    </source>
</evidence>
<keyword evidence="1" id="KW-0472">Membrane</keyword>
<dbReference type="HOGENOM" id="CLU_2844402_0_0_9"/>
<organism evidence="2 3">
    <name type="scientific">Ligilactobacillus ruminis ATCC 25644</name>
    <dbReference type="NCBI Taxonomy" id="525362"/>
    <lineage>
        <taxon>Bacteria</taxon>
        <taxon>Bacillati</taxon>
        <taxon>Bacillota</taxon>
        <taxon>Bacilli</taxon>
        <taxon>Lactobacillales</taxon>
        <taxon>Lactobacillaceae</taxon>
        <taxon>Ligilactobacillus</taxon>
    </lineage>
</organism>
<keyword evidence="1" id="KW-1133">Transmembrane helix</keyword>